<protein>
    <recommendedName>
        <fullName evidence="3">6-phosphogluconate dehydrogenase NADP-binding domain-containing protein</fullName>
    </recommendedName>
</protein>
<organism evidence="4">
    <name type="scientific">marine metagenome</name>
    <dbReference type="NCBI Taxonomy" id="408172"/>
    <lineage>
        <taxon>unclassified sequences</taxon>
        <taxon>metagenomes</taxon>
        <taxon>ecological metagenomes</taxon>
    </lineage>
</organism>
<dbReference type="AlphaFoldDB" id="A0A382HP37"/>
<dbReference type="InterPro" id="IPR036291">
    <property type="entry name" value="NAD(P)-bd_dom_sf"/>
</dbReference>
<keyword evidence="2" id="KW-0520">NAD</keyword>
<feature type="domain" description="6-phosphogluconate dehydrogenase NADP-binding" evidence="3">
    <location>
        <begin position="9"/>
        <end position="167"/>
    </location>
</feature>
<dbReference type="PANTHER" id="PTHR22981">
    <property type="entry name" value="3-HYDROXYISOBUTYRATE DEHYDROGENASE-RELATED"/>
    <property type="match status" value="1"/>
</dbReference>
<dbReference type="Pfam" id="PF03446">
    <property type="entry name" value="NAD_binding_2"/>
    <property type="match status" value="1"/>
</dbReference>
<dbReference type="Gene3D" id="3.40.50.720">
    <property type="entry name" value="NAD(P)-binding Rossmann-like Domain"/>
    <property type="match status" value="1"/>
</dbReference>
<accession>A0A382HP37</accession>
<dbReference type="EMBL" id="UINC01062325">
    <property type="protein sequence ID" value="SVB88835.1"/>
    <property type="molecule type" value="Genomic_DNA"/>
</dbReference>
<reference evidence="4" key="1">
    <citation type="submission" date="2018-05" db="EMBL/GenBank/DDBJ databases">
        <authorList>
            <person name="Lanie J.A."/>
            <person name="Ng W.-L."/>
            <person name="Kazmierczak K.M."/>
            <person name="Andrzejewski T.M."/>
            <person name="Davidsen T.M."/>
            <person name="Wayne K.J."/>
            <person name="Tettelin H."/>
            <person name="Glass J.I."/>
            <person name="Rusch D."/>
            <person name="Podicherti R."/>
            <person name="Tsui H.-C.T."/>
            <person name="Winkler M.E."/>
        </authorList>
    </citation>
    <scope>NUCLEOTIDE SEQUENCE</scope>
</reference>
<gene>
    <name evidence="4" type="ORF">METZ01_LOCUS241689</name>
</gene>
<evidence type="ECO:0000256" key="1">
    <source>
        <dbReference type="ARBA" id="ARBA00023002"/>
    </source>
</evidence>
<evidence type="ECO:0000256" key="2">
    <source>
        <dbReference type="ARBA" id="ARBA00023027"/>
    </source>
</evidence>
<sequence>MIIESKMEKIGIVGFGVMGKVIANNLHKSGFGVLVYDINDDAIILAQKLGYTTYSSPKEIALNAKIIVLSLPNPKIVSDVVYSDKFSLLSAASKGSIIIDTSTVDAETTITNAKEAYAFGISYLDSPILGRPSAVGNWTLPIGGDIESIESVRHVLGTFASNIISVG</sequence>
<dbReference type="GO" id="GO:0016616">
    <property type="term" value="F:oxidoreductase activity, acting on the CH-OH group of donors, NAD or NADP as acceptor"/>
    <property type="evidence" value="ECO:0007669"/>
    <property type="project" value="TreeGrafter"/>
</dbReference>
<proteinExistence type="predicted"/>
<feature type="non-terminal residue" evidence="4">
    <location>
        <position position="167"/>
    </location>
</feature>
<name>A0A382HP37_9ZZZZ</name>
<dbReference type="InterPro" id="IPR006115">
    <property type="entry name" value="6PGDH_NADP-bd"/>
</dbReference>
<evidence type="ECO:0000259" key="3">
    <source>
        <dbReference type="Pfam" id="PF03446"/>
    </source>
</evidence>
<dbReference type="GO" id="GO:0050661">
    <property type="term" value="F:NADP binding"/>
    <property type="evidence" value="ECO:0007669"/>
    <property type="project" value="InterPro"/>
</dbReference>
<evidence type="ECO:0000313" key="4">
    <source>
        <dbReference type="EMBL" id="SVB88835.1"/>
    </source>
</evidence>
<dbReference type="SUPFAM" id="SSF51735">
    <property type="entry name" value="NAD(P)-binding Rossmann-fold domains"/>
    <property type="match status" value="1"/>
</dbReference>
<keyword evidence="1" id="KW-0560">Oxidoreductase</keyword>
<dbReference type="PANTHER" id="PTHR22981:SF7">
    <property type="entry name" value="3-HYDROXYISOBUTYRATE DEHYDROGENASE, MITOCHONDRIAL"/>
    <property type="match status" value="1"/>
</dbReference>